<accession>A0A6A6ECC7</accession>
<dbReference type="Proteomes" id="UP000800200">
    <property type="component" value="Unassembled WGS sequence"/>
</dbReference>
<feature type="transmembrane region" description="Helical" evidence="1">
    <location>
        <begin position="187"/>
        <end position="205"/>
    </location>
</feature>
<reference evidence="2" key="1">
    <citation type="journal article" date="2020" name="Stud. Mycol.">
        <title>101 Dothideomycetes genomes: a test case for predicting lifestyles and emergence of pathogens.</title>
        <authorList>
            <person name="Haridas S."/>
            <person name="Albert R."/>
            <person name="Binder M."/>
            <person name="Bloem J."/>
            <person name="Labutti K."/>
            <person name="Salamov A."/>
            <person name="Andreopoulos B."/>
            <person name="Baker S."/>
            <person name="Barry K."/>
            <person name="Bills G."/>
            <person name="Bluhm B."/>
            <person name="Cannon C."/>
            <person name="Castanera R."/>
            <person name="Culley D."/>
            <person name="Daum C."/>
            <person name="Ezra D."/>
            <person name="Gonzalez J."/>
            <person name="Henrissat B."/>
            <person name="Kuo A."/>
            <person name="Liang C."/>
            <person name="Lipzen A."/>
            <person name="Lutzoni F."/>
            <person name="Magnuson J."/>
            <person name="Mondo S."/>
            <person name="Nolan M."/>
            <person name="Ohm R."/>
            <person name="Pangilinan J."/>
            <person name="Park H.-J."/>
            <person name="Ramirez L."/>
            <person name="Alfaro M."/>
            <person name="Sun H."/>
            <person name="Tritt A."/>
            <person name="Yoshinaga Y."/>
            <person name="Zwiers L.-H."/>
            <person name="Turgeon B."/>
            <person name="Goodwin S."/>
            <person name="Spatafora J."/>
            <person name="Crous P."/>
            <person name="Grigoriev I."/>
        </authorList>
    </citation>
    <scope>NUCLEOTIDE SEQUENCE</scope>
    <source>
        <strain evidence="2">CBS 207.26</strain>
    </source>
</reference>
<name>A0A6A6ECC7_9PEZI</name>
<dbReference type="OrthoDB" id="19261at2759"/>
<organism evidence="2 3">
    <name type="scientific">Zopfia rhizophila CBS 207.26</name>
    <dbReference type="NCBI Taxonomy" id="1314779"/>
    <lineage>
        <taxon>Eukaryota</taxon>
        <taxon>Fungi</taxon>
        <taxon>Dikarya</taxon>
        <taxon>Ascomycota</taxon>
        <taxon>Pezizomycotina</taxon>
        <taxon>Dothideomycetes</taxon>
        <taxon>Dothideomycetes incertae sedis</taxon>
        <taxon>Zopfiaceae</taxon>
        <taxon>Zopfia</taxon>
    </lineage>
</organism>
<gene>
    <name evidence="2" type="ORF">K469DRAFT_724583</name>
</gene>
<feature type="transmembrane region" description="Helical" evidence="1">
    <location>
        <begin position="116"/>
        <end position="137"/>
    </location>
</feature>
<evidence type="ECO:0000313" key="3">
    <source>
        <dbReference type="Proteomes" id="UP000800200"/>
    </source>
</evidence>
<dbReference type="EMBL" id="ML994623">
    <property type="protein sequence ID" value="KAF2188695.1"/>
    <property type="molecule type" value="Genomic_DNA"/>
</dbReference>
<evidence type="ECO:0000256" key="1">
    <source>
        <dbReference type="SAM" id="Phobius"/>
    </source>
</evidence>
<feature type="transmembrane region" description="Helical" evidence="1">
    <location>
        <begin position="149"/>
        <end position="167"/>
    </location>
</feature>
<dbReference type="SUPFAM" id="SSF49344">
    <property type="entry name" value="CBD9-like"/>
    <property type="match status" value="1"/>
</dbReference>
<sequence>MAVLSAFERKGYYPPKPASNLPEYRVLSVSEQDFYRDILIVCYSCDQWNGNGLSVQLNNQPMIYSTQVHQKMRTADKAKCIQLHTDYNIGLQREFVANGRRAAGLLKENKSIHWHVVHGFTMVLTFTILVPSAVVCLRSGMPPAFTFYWVVRLTAVFIAFISAPVAIAKSWDGVELSVPSQITQHASLGIILKMFIVFQPALGYYHYVLFFKRERPCCSGFKITQINSKYVTIWFFTLRIAVSAMI</sequence>
<dbReference type="AlphaFoldDB" id="A0A6A6ECC7"/>
<dbReference type="PANTHER" id="PTHR47797:SF3">
    <property type="entry name" value="CYTOCHROME B561 DOMAIN-CONTAINING PROTEIN"/>
    <property type="match status" value="1"/>
</dbReference>
<keyword evidence="3" id="KW-1185">Reference proteome</keyword>
<protein>
    <submittedName>
        <fullName evidence="2">Uncharacterized protein</fullName>
    </submittedName>
</protein>
<proteinExistence type="predicted"/>
<dbReference type="PANTHER" id="PTHR47797">
    <property type="entry name" value="DEHYDROGENASE, PUTATIVE (AFU_ORTHOLOGUE AFUA_8G05805)-RELATED"/>
    <property type="match status" value="1"/>
</dbReference>
<keyword evidence="1" id="KW-0472">Membrane</keyword>
<keyword evidence="1" id="KW-1133">Transmembrane helix</keyword>
<dbReference type="Gene3D" id="2.60.40.1210">
    <property type="entry name" value="Cellobiose dehydrogenase, cytochrome domain"/>
    <property type="match status" value="1"/>
</dbReference>
<evidence type="ECO:0000313" key="2">
    <source>
        <dbReference type="EMBL" id="KAF2188695.1"/>
    </source>
</evidence>
<keyword evidence="1" id="KW-0812">Transmembrane</keyword>